<dbReference type="Pfam" id="PF13487">
    <property type="entry name" value="HD_5"/>
    <property type="match status" value="1"/>
</dbReference>
<keyword evidence="1" id="KW-1133">Transmembrane helix</keyword>
<dbReference type="InterPro" id="IPR052020">
    <property type="entry name" value="Cyclic_di-GMP/3'3'-cGAMP_PDE"/>
</dbReference>
<keyword evidence="1" id="KW-0812">Transmembrane</keyword>
<dbReference type="Proteomes" id="UP000460298">
    <property type="component" value="Unassembled WGS sequence"/>
</dbReference>
<dbReference type="InterPro" id="IPR003018">
    <property type="entry name" value="GAF"/>
</dbReference>
<evidence type="ECO:0000313" key="4">
    <source>
        <dbReference type="Proteomes" id="UP000460298"/>
    </source>
</evidence>
<gene>
    <name evidence="3" type="ORF">F9K24_12935</name>
</gene>
<dbReference type="SUPFAM" id="SSF53850">
    <property type="entry name" value="Periplasmic binding protein-like II"/>
    <property type="match status" value="1"/>
</dbReference>
<dbReference type="SMART" id="SM00471">
    <property type="entry name" value="HDc"/>
    <property type="match status" value="1"/>
</dbReference>
<feature type="transmembrane region" description="Helical" evidence="1">
    <location>
        <begin position="317"/>
        <end position="335"/>
    </location>
</feature>
<dbReference type="Gene3D" id="3.40.190.10">
    <property type="entry name" value="Periplasmic binding protein-like II"/>
    <property type="match status" value="1"/>
</dbReference>
<dbReference type="InterPro" id="IPR037522">
    <property type="entry name" value="HD_GYP_dom"/>
</dbReference>
<dbReference type="InterPro" id="IPR000160">
    <property type="entry name" value="GGDEF_dom"/>
</dbReference>
<dbReference type="Pfam" id="PF12974">
    <property type="entry name" value="Phosphonate-bd"/>
    <property type="match status" value="1"/>
</dbReference>
<dbReference type="PROSITE" id="PS51832">
    <property type="entry name" value="HD_GYP"/>
    <property type="match status" value="1"/>
</dbReference>
<proteinExistence type="predicted"/>
<protein>
    <submittedName>
        <fullName evidence="3">PhnD/SsuA/transferrin family substrate-binding protein</fullName>
    </submittedName>
</protein>
<organism evidence="3 4">
    <name type="scientific">Leptonema illini</name>
    <dbReference type="NCBI Taxonomy" id="183"/>
    <lineage>
        <taxon>Bacteria</taxon>
        <taxon>Pseudomonadati</taxon>
        <taxon>Spirochaetota</taxon>
        <taxon>Spirochaetia</taxon>
        <taxon>Leptospirales</taxon>
        <taxon>Leptospiraceae</taxon>
        <taxon>Leptonema</taxon>
    </lineage>
</organism>
<dbReference type="PANTHER" id="PTHR45228">
    <property type="entry name" value="CYCLIC DI-GMP PHOSPHODIESTERASE TM_0186-RELATED"/>
    <property type="match status" value="1"/>
</dbReference>
<feature type="domain" description="HD-GYP" evidence="2">
    <location>
        <begin position="548"/>
        <end position="743"/>
    </location>
</feature>
<evidence type="ECO:0000313" key="3">
    <source>
        <dbReference type="EMBL" id="KAB2931830.1"/>
    </source>
</evidence>
<dbReference type="SUPFAM" id="SSF55073">
    <property type="entry name" value="Nucleotide cyclase"/>
    <property type="match status" value="1"/>
</dbReference>
<dbReference type="CDD" id="cd00077">
    <property type="entry name" value="HDc"/>
    <property type="match status" value="1"/>
</dbReference>
<dbReference type="EMBL" id="WBUI01000012">
    <property type="protein sequence ID" value="KAB2931830.1"/>
    <property type="molecule type" value="Genomic_DNA"/>
</dbReference>
<dbReference type="InterPro" id="IPR029787">
    <property type="entry name" value="Nucleotide_cyclase"/>
</dbReference>
<dbReference type="Gene3D" id="3.30.70.270">
    <property type="match status" value="1"/>
</dbReference>
<dbReference type="Pfam" id="PF00990">
    <property type="entry name" value="GGDEF"/>
    <property type="match status" value="1"/>
</dbReference>
<dbReference type="SMART" id="SM00065">
    <property type="entry name" value="GAF"/>
    <property type="match status" value="1"/>
</dbReference>
<reference evidence="3 4" key="1">
    <citation type="submission" date="2019-10" db="EMBL/GenBank/DDBJ databases">
        <title>Extracellular Electron Transfer in a Candidatus Methanoperedens spp. Enrichment Culture.</title>
        <authorList>
            <person name="Berger S."/>
            <person name="Rangel Shaw D."/>
            <person name="Berben T."/>
            <person name="In 'T Zandt M."/>
            <person name="Frank J."/>
            <person name="Reimann J."/>
            <person name="Jetten M.S.M."/>
            <person name="Welte C.U."/>
        </authorList>
    </citation>
    <scope>NUCLEOTIDE SEQUENCE [LARGE SCALE GENOMIC DNA]</scope>
    <source>
        <strain evidence="3">SB12</strain>
    </source>
</reference>
<name>A0A833H0N6_9LEPT</name>
<dbReference type="SUPFAM" id="SSF55781">
    <property type="entry name" value="GAF domain-like"/>
    <property type="match status" value="1"/>
</dbReference>
<dbReference type="Gene3D" id="1.10.3210.10">
    <property type="entry name" value="Hypothetical protein af1432"/>
    <property type="match status" value="1"/>
</dbReference>
<keyword evidence="1" id="KW-0472">Membrane</keyword>
<sequence length="867" mass="98438">MRELHRRLSSATQIPSLFVILSIFSFFLPGFSRSLTAEKAVVRIGILAHRGLPRIYEDFTPTLEQLNRTIPNYRFEAVPFLLSETDKTLSRTDLHFLIANPAIYVLAEFRYGASRIATMEVPSGRGRRSSFSTVIFKRKDLDGIDTIDDLKGRSIAAPDATSFGGWIAALRELKRAGVQTDDLSRIIFVGTHEAVIHAVLTGTADAGVVRTGIIESLQSETFSPDDLTVLNEQLTPGMNERHSSTLYPEWAFAAMPGTPTDLARSVTLSLLQLNTAGIGWVAPADYREVHACLRELALEPYEPEPISLRQFLHDYDLYLIGIALAVLLVLSLWTYRSYRLNRSLKDMRVELTSRNDYIDQMYRHERYLRQALQTVADINQLLVTETDLPVLLQKCCDRLAEHSHYSMAWIGFVDGQECRIAYHSEDHLRYLEVKPQISLDPKDPLSRGPAGRALLDNHPYIINDITTAADFMPWKDRALQAGIQAVACYPLRPRSDLPPIGLLTIYSRRERGFDNEEAGMLEELAGDIGFAINAFRIREDLQRIEMEKFLEQEEVIETFARLIEQRDSYTAGHQSRVARYSELIGLELGLSSEQIQLLTRAARLHDVGKVSTPDSILLKPGPLDPYEHRLIRMHVDIGVTMLSGTPLYRNLAEIIRYHHEHFDGSGYPKGARGRQIPLLARILTIADAFDAMTTSRIYRPRKTVNDALDEIERLAGSRYDPEIVPAVRPALADVTVDESIHQEPATMLEQERFAFFFRDQLTRLYNDKYLAYLEKKGETPALSKQIDLQLRGFHSYNRRLSWHEGDVLLQRVAGRLRELYPDCLCFRIQGDDFLLFLNDVRPVPDETQFDEELAGTGVTIDISPRGP</sequence>
<comment type="caution">
    <text evidence="3">The sequence shown here is derived from an EMBL/GenBank/DDBJ whole genome shotgun (WGS) entry which is preliminary data.</text>
</comment>
<dbReference type="SUPFAM" id="SSF109604">
    <property type="entry name" value="HD-domain/PDEase-like"/>
    <property type="match status" value="1"/>
</dbReference>
<dbReference type="Gene3D" id="3.30.450.40">
    <property type="match status" value="1"/>
</dbReference>
<dbReference type="InterPro" id="IPR029016">
    <property type="entry name" value="GAF-like_dom_sf"/>
</dbReference>
<dbReference type="Pfam" id="PF13185">
    <property type="entry name" value="GAF_2"/>
    <property type="match status" value="1"/>
</dbReference>
<evidence type="ECO:0000259" key="2">
    <source>
        <dbReference type="PROSITE" id="PS51832"/>
    </source>
</evidence>
<dbReference type="InterPro" id="IPR003607">
    <property type="entry name" value="HD/PDEase_dom"/>
</dbReference>
<accession>A0A833H0N6</accession>
<evidence type="ECO:0000256" key="1">
    <source>
        <dbReference type="SAM" id="Phobius"/>
    </source>
</evidence>
<dbReference type="InterPro" id="IPR043128">
    <property type="entry name" value="Rev_trsase/Diguanyl_cyclase"/>
</dbReference>
<dbReference type="AlphaFoldDB" id="A0A833H0N6"/>